<keyword evidence="1" id="KW-0732">Signal</keyword>
<evidence type="ECO:0000256" key="1">
    <source>
        <dbReference type="SAM" id="SignalP"/>
    </source>
</evidence>
<protein>
    <recommendedName>
        <fullName evidence="4">PEP-CTERM sorting domain-containing protein</fullName>
    </recommendedName>
</protein>
<dbReference type="Proteomes" id="UP000266426">
    <property type="component" value="Unassembled WGS sequence"/>
</dbReference>
<sequence length="225" mass="24922">MQRLLLSVFLVLFGASFAHASAISNTDLWQYTNIQTISSSGVHPLSDVRGIFGGSFAPVEPVQTIFPDDKDNGYNHWIQWTLYSPSTVTDINLVIAHDGAPFNMNHRGISHFKLEAYIGSQWVTVFDTDIEQKTYGSYYPVYGGSTHYPDYNFLEVEASIAQTTAQTWRASFTQFGDISVAASGPRILELDGIYTAPPPVVPVPEPSTIILCLSALVLCVKRLRR</sequence>
<comment type="caution">
    <text evidence="2">The sequence shown here is derived from an EMBL/GenBank/DDBJ whole genome shotgun (WGS) entry which is preliminary data.</text>
</comment>
<dbReference type="EMBL" id="QZJZ01000087">
    <property type="protein sequence ID" value="RJP57029.1"/>
    <property type="molecule type" value="Genomic_DNA"/>
</dbReference>
<dbReference type="AlphaFoldDB" id="A0A3A4QWG0"/>
<feature type="signal peptide" evidence="1">
    <location>
        <begin position="1"/>
        <end position="20"/>
    </location>
</feature>
<proteinExistence type="predicted"/>
<evidence type="ECO:0008006" key="4">
    <source>
        <dbReference type="Google" id="ProtNLM"/>
    </source>
</evidence>
<name>A0A3A4QWG0_9BACT</name>
<organism evidence="2 3">
    <name type="scientific">Candidatus Auribacter fodinae</name>
    <dbReference type="NCBI Taxonomy" id="2093366"/>
    <lineage>
        <taxon>Bacteria</taxon>
        <taxon>Pseudomonadati</taxon>
        <taxon>Candidatus Auribacterota</taxon>
        <taxon>Candidatus Auribacteria</taxon>
        <taxon>Candidatus Auribacterales</taxon>
        <taxon>Candidatus Auribacteraceae</taxon>
        <taxon>Candidatus Auribacter</taxon>
    </lineage>
</organism>
<feature type="chain" id="PRO_5017307736" description="PEP-CTERM sorting domain-containing protein" evidence="1">
    <location>
        <begin position="21"/>
        <end position="225"/>
    </location>
</feature>
<gene>
    <name evidence="2" type="ORF">C4541_11170</name>
</gene>
<evidence type="ECO:0000313" key="2">
    <source>
        <dbReference type="EMBL" id="RJP57029.1"/>
    </source>
</evidence>
<reference evidence="2 3" key="1">
    <citation type="journal article" date="2017" name="ISME J.">
        <title>Energy and carbon metabolisms in a deep terrestrial subsurface fluid microbial community.</title>
        <authorList>
            <person name="Momper L."/>
            <person name="Jungbluth S.P."/>
            <person name="Lee M.D."/>
            <person name="Amend J.P."/>
        </authorList>
    </citation>
    <scope>NUCLEOTIDE SEQUENCE [LARGE SCALE GENOMIC DNA]</scope>
    <source>
        <strain evidence="2">SURF_26</strain>
    </source>
</reference>
<accession>A0A3A4QWG0</accession>
<evidence type="ECO:0000313" key="3">
    <source>
        <dbReference type="Proteomes" id="UP000266426"/>
    </source>
</evidence>